<keyword evidence="1" id="KW-0812">Transmembrane</keyword>
<evidence type="ECO:0000256" key="1">
    <source>
        <dbReference type="SAM" id="Phobius"/>
    </source>
</evidence>
<organism evidence="2 3">
    <name type="scientific">Peribacillus huizhouensis</name>
    <dbReference type="NCBI Taxonomy" id="1501239"/>
    <lineage>
        <taxon>Bacteria</taxon>
        <taxon>Bacillati</taxon>
        <taxon>Bacillota</taxon>
        <taxon>Bacilli</taxon>
        <taxon>Bacillales</taxon>
        <taxon>Bacillaceae</taxon>
        <taxon>Peribacillus</taxon>
    </lineage>
</organism>
<feature type="transmembrane region" description="Helical" evidence="1">
    <location>
        <begin position="23"/>
        <end position="56"/>
    </location>
</feature>
<feature type="transmembrane region" description="Helical" evidence="1">
    <location>
        <begin position="76"/>
        <end position="102"/>
    </location>
</feature>
<gene>
    <name evidence="2" type="ORF">HNP81_003567</name>
</gene>
<dbReference type="InterPro" id="IPR021354">
    <property type="entry name" value="DUF2975"/>
</dbReference>
<accession>A0ABR6CT89</accession>
<dbReference type="EMBL" id="JACJHX010000013">
    <property type="protein sequence ID" value="MBA9028247.1"/>
    <property type="molecule type" value="Genomic_DNA"/>
</dbReference>
<feature type="transmembrane region" description="Helical" evidence="1">
    <location>
        <begin position="163"/>
        <end position="180"/>
    </location>
</feature>
<dbReference type="Pfam" id="PF11188">
    <property type="entry name" value="DUF2975"/>
    <property type="match status" value="1"/>
</dbReference>
<dbReference type="RefSeq" id="WP_220478617.1">
    <property type="nucleotide sequence ID" value="NZ_JACJHX010000013.1"/>
</dbReference>
<keyword evidence="1" id="KW-1133">Transmembrane helix</keyword>
<comment type="caution">
    <text evidence="2">The sequence shown here is derived from an EMBL/GenBank/DDBJ whole genome shotgun (WGS) entry which is preliminary data.</text>
</comment>
<proteinExistence type="predicted"/>
<evidence type="ECO:0000313" key="3">
    <source>
        <dbReference type="Proteomes" id="UP000626697"/>
    </source>
</evidence>
<reference evidence="2 3" key="1">
    <citation type="submission" date="2020-08" db="EMBL/GenBank/DDBJ databases">
        <title>Genomic Encyclopedia of Type Strains, Phase IV (KMG-IV): sequencing the most valuable type-strain genomes for metagenomic binning, comparative biology and taxonomic classification.</title>
        <authorList>
            <person name="Goeker M."/>
        </authorList>
    </citation>
    <scope>NUCLEOTIDE SEQUENCE [LARGE SCALE GENOMIC DNA]</scope>
    <source>
        <strain evidence="2 3">DSM 105481</strain>
    </source>
</reference>
<protein>
    <submittedName>
        <fullName evidence="2">CBS domain containing-hemolysin-like protein</fullName>
    </submittedName>
</protein>
<name>A0ABR6CT89_9BACI</name>
<feature type="transmembrane region" description="Helical" evidence="1">
    <location>
        <begin position="122"/>
        <end position="143"/>
    </location>
</feature>
<evidence type="ECO:0000313" key="2">
    <source>
        <dbReference type="EMBL" id="MBA9028247.1"/>
    </source>
</evidence>
<keyword evidence="1" id="KW-0472">Membrane</keyword>
<dbReference type="Proteomes" id="UP000626697">
    <property type="component" value="Unassembled WGS sequence"/>
</dbReference>
<keyword evidence="3" id="KW-1185">Reference proteome</keyword>
<sequence length="194" mass="21991">MFYFFSIICKIGRRFPIDLFTKTVLKFLSIMSLIAQVLCAFVGLVLLFASGSLLLVPTGVKKQLLQYADLNSNTNLSVWFLVLSCLVALAIITCLFIIMYALHKIIGNIYEQHFFVSRNLKYLKLILISITSFTVLNFISQLLFAQVHVYNVSDIFPDSWPSLIGNILLLSIVYTLYVVLKYGISLQDDSNNVI</sequence>